<reference evidence="2 3" key="1">
    <citation type="journal article" date="2008" name="Nature">
        <title>The genome of Laccaria bicolor provides insights into mycorrhizal symbiosis.</title>
        <authorList>
            <person name="Martin F."/>
            <person name="Aerts A."/>
            <person name="Ahren D."/>
            <person name="Brun A."/>
            <person name="Danchin E.G.J."/>
            <person name="Duchaussoy F."/>
            <person name="Gibon J."/>
            <person name="Kohler A."/>
            <person name="Lindquist E."/>
            <person name="Pereda V."/>
            <person name="Salamov A."/>
            <person name="Shapiro H.J."/>
            <person name="Wuyts J."/>
            <person name="Blaudez D."/>
            <person name="Buee M."/>
            <person name="Brokstein P."/>
            <person name="Canbaeck B."/>
            <person name="Cohen D."/>
            <person name="Courty P.E."/>
            <person name="Coutinho P.M."/>
            <person name="Delaruelle C."/>
            <person name="Detter J.C."/>
            <person name="Deveau A."/>
            <person name="DiFazio S."/>
            <person name="Duplessis S."/>
            <person name="Fraissinet-Tachet L."/>
            <person name="Lucic E."/>
            <person name="Frey-Klett P."/>
            <person name="Fourrey C."/>
            <person name="Feussner I."/>
            <person name="Gay G."/>
            <person name="Grimwood J."/>
            <person name="Hoegger P.J."/>
            <person name="Jain P."/>
            <person name="Kilaru S."/>
            <person name="Labbe J."/>
            <person name="Lin Y.C."/>
            <person name="Legue V."/>
            <person name="Le Tacon F."/>
            <person name="Marmeisse R."/>
            <person name="Melayah D."/>
            <person name="Montanini B."/>
            <person name="Muratet M."/>
            <person name="Nehls U."/>
            <person name="Niculita-Hirzel H."/>
            <person name="Oudot-Le Secq M.P."/>
            <person name="Peter M."/>
            <person name="Quesneville H."/>
            <person name="Rajashekar B."/>
            <person name="Reich M."/>
            <person name="Rouhier N."/>
            <person name="Schmutz J."/>
            <person name="Yin T."/>
            <person name="Chalot M."/>
            <person name="Henrissat B."/>
            <person name="Kuees U."/>
            <person name="Lucas S."/>
            <person name="Van de Peer Y."/>
            <person name="Podila G.K."/>
            <person name="Polle A."/>
            <person name="Pukkila P.J."/>
            <person name="Richardson P.M."/>
            <person name="Rouze P."/>
            <person name="Sanders I.R."/>
            <person name="Stajich J.E."/>
            <person name="Tunlid A."/>
            <person name="Tuskan G."/>
            <person name="Grigoriev I.V."/>
        </authorList>
    </citation>
    <scope>NUCLEOTIDE SEQUENCE [LARGE SCALE GENOMIC DNA]</scope>
    <source>
        <strain evidence="3">S238N-H82 / ATCC MYA-4686</strain>
    </source>
</reference>
<feature type="transmembrane region" description="Helical" evidence="1">
    <location>
        <begin position="120"/>
        <end position="142"/>
    </location>
</feature>
<keyword evidence="3" id="KW-1185">Reference proteome</keyword>
<dbReference type="KEGG" id="lbc:LACBIDRAFT_298412"/>
<dbReference type="AlphaFoldDB" id="B0DCT2"/>
<sequence length="223" mass="24406">MANSNSTTTIPFIPKLFTPLSVLSILMSATIIGLAVVNFGFLSIWLNMSIAILTIIFHVTSLFLVWRERQRALAESRLTFTPSLTSVSSSIGEKTPPSIIMEYQKNPPQELPVASCATSFGLLIFLLVVYAVAFFVTISITVNGGVKSTLPSERAKGMTRPWNIHVQIAQSAMLGAESLLMAVIVGLCAMARWKFGLQEREKRDEVDYYGTAAPAKLMYPAVV</sequence>
<proteinExistence type="predicted"/>
<organism evidence="3">
    <name type="scientific">Laccaria bicolor (strain S238N-H82 / ATCC MYA-4686)</name>
    <name type="common">Bicoloured deceiver</name>
    <name type="synonym">Laccaria laccata var. bicolor</name>
    <dbReference type="NCBI Taxonomy" id="486041"/>
    <lineage>
        <taxon>Eukaryota</taxon>
        <taxon>Fungi</taxon>
        <taxon>Dikarya</taxon>
        <taxon>Basidiomycota</taxon>
        <taxon>Agaricomycotina</taxon>
        <taxon>Agaricomycetes</taxon>
        <taxon>Agaricomycetidae</taxon>
        <taxon>Agaricales</taxon>
        <taxon>Agaricineae</taxon>
        <taxon>Hydnangiaceae</taxon>
        <taxon>Laccaria</taxon>
    </lineage>
</organism>
<keyword evidence="1" id="KW-1133">Transmembrane helix</keyword>
<dbReference type="RefSeq" id="XP_001881737.1">
    <property type="nucleotide sequence ID" value="XM_001881702.1"/>
</dbReference>
<dbReference type="GeneID" id="6077472"/>
<protein>
    <submittedName>
        <fullName evidence="2">Predicted protein</fullName>
    </submittedName>
</protein>
<dbReference type="OrthoDB" id="3196762at2759"/>
<accession>B0DCT2</accession>
<gene>
    <name evidence="2" type="ORF">LACBIDRAFT_298412</name>
</gene>
<feature type="transmembrane region" description="Helical" evidence="1">
    <location>
        <begin position="12"/>
        <end position="36"/>
    </location>
</feature>
<keyword evidence="1" id="KW-0472">Membrane</keyword>
<name>B0DCT2_LACBS</name>
<evidence type="ECO:0000313" key="2">
    <source>
        <dbReference type="EMBL" id="EDR07345.1"/>
    </source>
</evidence>
<feature type="transmembrane region" description="Helical" evidence="1">
    <location>
        <begin position="42"/>
        <end position="66"/>
    </location>
</feature>
<dbReference type="Proteomes" id="UP000001194">
    <property type="component" value="Unassembled WGS sequence"/>
</dbReference>
<evidence type="ECO:0000256" key="1">
    <source>
        <dbReference type="SAM" id="Phobius"/>
    </source>
</evidence>
<keyword evidence="1" id="KW-0812">Transmembrane</keyword>
<feature type="transmembrane region" description="Helical" evidence="1">
    <location>
        <begin position="168"/>
        <end position="193"/>
    </location>
</feature>
<dbReference type="InParanoid" id="B0DCT2"/>
<evidence type="ECO:0000313" key="3">
    <source>
        <dbReference type="Proteomes" id="UP000001194"/>
    </source>
</evidence>
<dbReference type="EMBL" id="DS547104">
    <property type="protein sequence ID" value="EDR07345.1"/>
    <property type="molecule type" value="Genomic_DNA"/>
</dbReference>
<dbReference type="HOGENOM" id="CLU_1267078_0_0_1"/>